<dbReference type="Proteomes" id="UP001168883">
    <property type="component" value="Unassembled WGS sequence"/>
</dbReference>
<dbReference type="EMBL" id="JAUMKJ010000035">
    <property type="protein sequence ID" value="MDO3680103.1"/>
    <property type="molecule type" value="Genomic_DNA"/>
</dbReference>
<proteinExistence type="predicted"/>
<gene>
    <name evidence="1" type="ORF">Q3C12_24120</name>
</gene>
<keyword evidence="1" id="KW-0449">Lipoprotein</keyword>
<evidence type="ECO:0000313" key="2">
    <source>
        <dbReference type="Proteomes" id="UP001168883"/>
    </source>
</evidence>
<reference evidence="1" key="1">
    <citation type="submission" date="2023-07" db="EMBL/GenBank/DDBJ databases">
        <authorList>
            <person name="Aktuganov G."/>
            <person name="Boyko T."/>
            <person name="Delegan Y."/>
            <person name="Galimzianova N."/>
            <person name="Gilvanova E."/>
            <person name="Korobov V."/>
            <person name="Kuzmina L."/>
            <person name="Melentiev A."/>
            <person name="Milman P."/>
            <person name="Ryabova A."/>
            <person name="Stupak E."/>
            <person name="Yasakov T."/>
            <person name="Zharikova N."/>
            <person name="Zhurenko E."/>
        </authorList>
    </citation>
    <scope>NUCLEOTIDE SEQUENCE</scope>
    <source>
        <strain evidence="1">IB-739</strain>
    </source>
</reference>
<keyword evidence="2" id="KW-1185">Reference proteome</keyword>
<organism evidence="1 2">
    <name type="scientific">Paenibacillus ehimensis</name>
    <dbReference type="NCBI Taxonomy" id="79264"/>
    <lineage>
        <taxon>Bacteria</taxon>
        <taxon>Bacillati</taxon>
        <taxon>Bacillota</taxon>
        <taxon>Bacilli</taxon>
        <taxon>Bacillales</taxon>
        <taxon>Paenibacillaceae</taxon>
        <taxon>Paenibacillus</taxon>
    </lineage>
</organism>
<protein>
    <submittedName>
        <fullName evidence="1">YhcN/YlaJ family sporulation lipoprotein</fullName>
    </submittedName>
</protein>
<accession>A0ABT8VGJ5</accession>
<comment type="caution">
    <text evidence="1">The sequence shown here is derived from an EMBL/GenBank/DDBJ whole genome shotgun (WGS) entry which is preliminary data.</text>
</comment>
<sequence length="260" mass="28520">MSLTRAGLQEGHDRMMNTAINRKGLLLLAAAGCLLLQSACGGNRPQASRPGGGLEDYRQQALYDRDSRNNEDGSLGVKQRWVDEQQSRQGIEYSGRKQLDMTNRHSAGTMAFAPQIAERVKGVSGVREAQVLLTEVNGYVAVVLDGHSPEAEASPDMLGYQVTSKGGVGIFGGTDKGPNRYSWTENGGLSTGKADEIRKLVMSMAPTNIQQVYVSANPNFVQRVRFYAKEEQERGTMSNYVNEFNTLTQHVFPDDANTRK</sequence>
<dbReference type="InterPro" id="IPR019076">
    <property type="entry name" value="Spore_lipoprot_YhcN/YlaJ-like"/>
</dbReference>
<evidence type="ECO:0000313" key="1">
    <source>
        <dbReference type="EMBL" id="MDO3680103.1"/>
    </source>
</evidence>
<dbReference type="Pfam" id="PF09580">
    <property type="entry name" value="Spore_YhcN_YlaJ"/>
    <property type="match status" value="1"/>
</dbReference>
<name>A0ABT8VGJ5_9BACL</name>